<comment type="subcellular location">
    <subcellularLocation>
        <location evidence="1">Membrane</location>
        <topology evidence="1">Multi-pass membrane protein</topology>
    </subcellularLocation>
</comment>
<evidence type="ECO:0000313" key="6">
    <source>
        <dbReference type="EMBL" id="CAG8782717.1"/>
    </source>
</evidence>
<evidence type="ECO:0000256" key="4">
    <source>
        <dbReference type="ARBA" id="ARBA00023136"/>
    </source>
</evidence>
<dbReference type="EMBL" id="CAJVQA010024526">
    <property type="protein sequence ID" value="CAG8782717.1"/>
    <property type="molecule type" value="Genomic_DNA"/>
</dbReference>
<feature type="transmembrane region" description="Helical" evidence="5">
    <location>
        <begin position="47"/>
        <end position="67"/>
    </location>
</feature>
<reference evidence="6" key="1">
    <citation type="submission" date="2021-06" db="EMBL/GenBank/DDBJ databases">
        <authorList>
            <person name="Kallberg Y."/>
            <person name="Tangrot J."/>
            <person name="Rosling A."/>
        </authorList>
    </citation>
    <scope>NUCLEOTIDE SEQUENCE</scope>
    <source>
        <strain evidence="6">FL966</strain>
    </source>
</reference>
<evidence type="ECO:0000313" key="7">
    <source>
        <dbReference type="Proteomes" id="UP000789759"/>
    </source>
</evidence>
<dbReference type="Proteomes" id="UP000789759">
    <property type="component" value="Unassembled WGS sequence"/>
</dbReference>
<keyword evidence="2 5" id="KW-0812">Transmembrane</keyword>
<sequence length="154" mass="17528">MRISQHIYQLANEKNIDWPKIVVGILPTILVFAGYGPQFYEIYRIKLVRGISLIFLVIDILGAAFSATSLVFSPPPFDILAASVYLIVVMLNSVIIILYYILNWIHRKNSNEYNDDKSNDHINIPSNNLSNNPSNNPSNEIITEIIIEDKTDKH</sequence>
<dbReference type="AlphaFoldDB" id="A0A9N9JHR5"/>
<comment type="caution">
    <text evidence="6">The sequence shown here is derived from an EMBL/GenBank/DDBJ whole genome shotgun (WGS) entry which is preliminary data.</text>
</comment>
<dbReference type="Gene3D" id="1.20.1280.290">
    <property type="match status" value="1"/>
</dbReference>
<accession>A0A9N9JHR5</accession>
<keyword evidence="7" id="KW-1185">Reference proteome</keyword>
<evidence type="ECO:0000256" key="2">
    <source>
        <dbReference type="ARBA" id="ARBA00022692"/>
    </source>
</evidence>
<keyword evidence="4 5" id="KW-0472">Membrane</keyword>
<protein>
    <submittedName>
        <fullName evidence="6">2256_t:CDS:1</fullName>
    </submittedName>
</protein>
<evidence type="ECO:0000256" key="1">
    <source>
        <dbReference type="ARBA" id="ARBA00004141"/>
    </source>
</evidence>
<evidence type="ECO:0000256" key="3">
    <source>
        <dbReference type="ARBA" id="ARBA00022989"/>
    </source>
</evidence>
<feature type="transmembrane region" description="Helical" evidence="5">
    <location>
        <begin position="18"/>
        <end position="35"/>
    </location>
</feature>
<proteinExistence type="predicted"/>
<keyword evidence="3 5" id="KW-1133">Transmembrane helix</keyword>
<feature type="transmembrane region" description="Helical" evidence="5">
    <location>
        <begin position="79"/>
        <end position="102"/>
    </location>
</feature>
<gene>
    <name evidence="6" type="ORF">CPELLU_LOCUS16479</name>
</gene>
<dbReference type="GO" id="GO:0016020">
    <property type="term" value="C:membrane"/>
    <property type="evidence" value="ECO:0007669"/>
    <property type="project" value="UniProtKB-SubCell"/>
</dbReference>
<dbReference type="InterPro" id="IPR006603">
    <property type="entry name" value="PQ-loop_rpt"/>
</dbReference>
<evidence type="ECO:0000256" key="5">
    <source>
        <dbReference type="SAM" id="Phobius"/>
    </source>
</evidence>
<dbReference type="Pfam" id="PF04193">
    <property type="entry name" value="PQ-loop"/>
    <property type="match status" value="1"/>
</dbReference>
<name>A0A9N9JHR5_9GLOM</name>
<organism evidence="6 7">
    <name type="scientific">Cetraspora pellucida</name>
    <dbReference type="NCBI Taxonomy" id="1433469"/>
    <lineage>
        <taxon>Eukaryota</taxon>
        <taxon>Fungi</taxon>
        <taxon>Fungi incertae sedis</taxon>
        <taxon>Mucoromycota</taxon>
        <taxon>Glomeromycotina</taxon>
        <taxon>Glomeromycetes</taxon>
        <taxon>Diversisporales</taxon>
        <taxon>Gigasporaceae</taxon>
        <taxon>Cetraspora</taxon>
    </lineage>
</organism>
<dbReference type="OrthoDB" id="407617at2759"/>